<dbReference type="GO" id="GO:0003700">
    <property type="term" value="F:DNA-binding transcription factor activity"/>
    <property type="evidence" value="ECO:0007669"/>
    <property type="project" value="TreeGrafter"/>
</dbReference>
<gene>
    <name evidence="6" type="ORF">DSM101010T_02440</name>
</gene>
<dbReference type="InterPro" id="IPR000595">
    <property type="entry name" value="cNMP-bd_dom"/>
</dbReference>
<dbReference type="InterPro" id="IPR014710">
    <property type="entry name" value="RmlC-like_jellyroll"/>
</dbReference>
<evidence type="ECO:0000256" key="2">
    <source>
        <dbReference type="ARBA" id="ARBA00023125"/>
    </source>
</evidence>
<dbReference type="SUPFAM" id="SSF51206">
    <property type="entry name" value="cAMP-binding domain-like"/>
    <property type="match status" value="1"/>
</dbReference>
<evidence type="ECO:0000256" key="1">
    <source>
        <dbReference type="ARBA" id="ARBA00023015"/>
    </source>
</evidence>
<dbReference type="PANTHER" id="PTHR24567">
    <property type="entry name" value="CRP FAMILY TRANSCRIPTIONAL REGULATORY PROTEIN"/>
    <property type="match status" value="1"/>
</dbReference>
<dbReference type="AlphaFoldDB" id="A0A7J0BDV5"/>
<dbReference type="PROSITE" id="PS51063">
    <property type="entry name" value="HTH_CRP_2"/>
    <property type="match status" value="1"/>
</dbReference>
<dbReference type="EMBL" id="BLVO01000004">
    <property type="protein sequence ID" value="GFM31879.1"/>
    <property type="molecule type" value="Genomic_DNA"/>
</dbReference>
<name>A0A7J0BDV5_9BACT</name>
<dbReference type="SUPFAM" id="SSF46785">
    <property type="entry name" value="Winged helix' DNA-binding domain"/>
    <property type="match status" value="1"/>
</dbReference>
<dbReference type="PROSITE" id="PS50042">
    <property type="entry name" value="CNMP_BINDING_3"/>
    <property type="match status" value="1"/>
</dbReference>
<dbReference type="InterPro" id="IPR012318">
    <property type="entry name" value="HTH_CRP"/>
</dbReference>
<keyword evidence="2" id="KW-0238">DNA-binding</keyword>
<evidence type="ECO:0000256" key="3">
    <source>
        <dbReference type="ARBA" id="ARBA00023163"/>
    </source>
</evidence>
<comment type="caution">
    <text evidence="6">The sequence shown here is derived from an EMBL/GenBank/DDBJ whole genome shotgun (WGS) entry which is preliminary data.</text>
</comment>
<dbReference type="Pfam" id="PF00027">
    <property type="entry name" value="cNMP_binding"/>
    <property type="match status" value="1"/>
</dbReference>
<dbReference type="Gene3D" id="1.10.10.10">
    <property type="entry name" value="Winged helix-like DNA-binding domain superfamily/Winged helix DNA-binding domain"/>
    <property type="match status" value="1"/>
</dbReference>
<dbReference type="CDD" id="cd00038">
    <property type="entry name" value="CAP_ED"/>
    <property type="match status" value="1"/>
</dbReference>
<protein>
    <submittedName>
        <fullName evidence="6">Transcriptional regulator</fullName>
    </submittedName>
</protein>
<evidence type="ECO:0000259" key="4">
    <source>
        <dbReference type="PROSITE" id="PS50042"/>
    </source>
</evidence>
<keyword evidence="1" id="KW-0805">Transcription regulation</keyword>
<dbReference type="RefSeq" id="WP_174403571.1">
    <property type="nucleotide sequence ID" value="NZ_BLVO01000004.1"/>
</dbReference>
<keyword evidence="3" id="KW-0804">Transcription</keyword>
<dbReference type="Gene3D" id="2.60.120.10">
    <property type="entry name" value="Jelly Rolls"/>
    <property type="match status" value="1"/>
</dbReference>
<dbReference type="GO" id="GO:0005829">
    <property type="term" value="C:cytosol"/>
    <property type="evidence" value="ECO:0007669"/>
    <property type="project" value="TreeGrafter"/>
</dbReference>
<feature type="domain" description="HTH crp-type" evidence="5">
    <location>
        <begin position="146"/>
        <end position="215"/>
    </location>
</feature>
<dbReference type="InterPro" id="IPR018490">
    <property type="entry name" value="cNMP-bd_dom_sf"/>
</dbReference>
<dbReference type="PANTHER" id="PTHR24567:SF68">
    <property type="entry name" value="DNA-BINDING TRANSCRIPTIONAL DUAL REGULATOR CRP"/>
    <property type="match status" value="1"/>
</dbReference>
<accession>A0A7J0BDV5</accession>
<dbReference type="SMART" id="SM00100">
    <property type="entry name" value="cNMP"/>
    <property type="match status" value="1"/>
</dbReference>
<feature type="domain" description="Cyclic nucleotide-binding" evidence="4">
    <location>
        <begin position="12"/>
        <end position="111"/>
    </location>
</feature>
<dbReference type="Pfam" id="PF13545">
    <property type="entry name" value="HTH_Crp_2"/>
    <property type="match status" value="1"/>
</dbReference>
<dbReference type="GO" id="GO:0003677">
    <property type="term" value="F:DNA binding"/>
    <property type="evidence" value="ECO:0007669"/>
    <property type="project" value="UniProtKB-KW"/>
</dbReference>
<organism evidence="6 7">
    <name type="scientific">Desulfovibrio subterraneus</name>
    <dbReference type="NCBI Taxonomy" id="2718620"/>
    <lineage>
        <taxon>Bacteria</taxon>
        <taxon>Pseudomonadati</taxon>
        <taxon>Thermodesulfobacteriota</taxon>
        <taxon>Desulfovibrionia</taxon>
        <taxon>Desulfovibrionales</taxon>
        <taxon>Desulfovibrionaceae</taxon>
        <taxon>Desulfovibrio</taxon>
    </lineage>
</organism>
<proteinExistence type="predicted"/>
<dbReference type="InterPro" id="IPR036390">
    <property type="entry name" value="WH_DNA-bd_sf"/>
</dbReference>
<evidence type="ECO:0000313" key="7">
    <source>
        <dbReference type="Proteomes" id="UP000503840"/>
    </source>
</evidence>
<dbReference type="Proteomes" id="UP000503840">
    <property type="component" value="Unassembled WGS sequence"/>
</dbReference>
<dbReference type="SMART" id="SM00419">
    <property type="entry name" value="HTH_CRP"/>
    <property type="match status" value="1"/>
</dbReference>
<dbReference type="InterPro" id="IPR036388">
    <property type="entry name" value="WH-like_DNA-bd_sf"/>
</dbReference>
<keyword evidence="7" id="KW-1185">Reference proteome</keyword>
<evidence type="ECO:0000313" key="6">
    <source>
        <dbReference type="EMBL" id="GFM31879.1"/>
    </source>
</evidence>
<dbReference type="InterPro" id="IPR050397">
    <property type="entry name" value="Env_Response_Regulators"/>
</dbReference>
<reference evidence="6 7" key="1">
    <citation type="submission" date="2020-05" db="EMBL/GenBank/DDBJ databases">
        <title>Draft genome sequence of Desulfovibrio sp. strain HN2T.</title>
        <authorList>
            <person name="Ueno A."/>
            <person name="Tamazawa S."/>
            <person name="Tamamura S."/>
            <person name="Murakami T."/>
            <person name="Kiyama T."/>
            <person name="Inomata H."/>
            <person name="Amano Y."/>
            <person name="Miyakawa K."/>
            <person name="Tamaki H."/>
            <person name="Naganuma T."/>
            <person name="Kaneko K."/>
        </authorList>
    </citation>
    <scope>NUCLEOTIDE SEQUENCE [LARGE SCALE GENOMIC DNA]</scope>
    <source>
        <strain evidence="6 7">HN2</strain>
    </source>
</reference>
<sequence length="227" mass="24544">MFVQNIIANLPLFNGLTQSQLEALASIIVDKPYEKGEMIFFEGTAAKGFYVIAQGRVKIYKSAPDGREAILHVFGPGEPFGEVAVFQGGTYPAHAVTVEKSRLLFLPREGLVSRISSDPALSLNMLAALSSRLRQFANKIEALTLKETPQRLAAYLVTASELKDGADTFTLDIAKGLLAGMLGTARETLSRALTKMAEEGMVRVEGRQITILDRDALEALASGLESL</sequence>
<evidence type="ECO:0000259" key="5">
    <source>
        <dbReference type="PROSITE" id="PS51063"/>
    </source>
</evidence>